<feature type="domain" description="DJ-1/PfpI" evidence="1">
    <location>
        <begin position="1"/>
        <end position="173"/>
    </location>
</feature>
<reference evidence="2 3" key="1">
    <citation type="submission" date="2023-02" db="EMBL/GenBank/DDBJ databases">
        <title>Gemone sequence of Telluria chitinolytica ACM 3522T.</title>
        <authorList>
            <person name="Frediansyah A."/>
            <person name="Miess H."/>
            <person name="Gross H."/>
        </authorList>
    </citation>
    <scope>NUCLEOTIDE SEQUENCE [LARGE SCALE GENOMIC DNA]</scope>
    <source>
        <strain evidence="2 3">ACM 3522</strain>
    </source>
</reference>
<gene>
    <name evidence="2" type="ORF">PX653_07985</name>
</gene>
<evidence type="ECO:0000313" key="3">
    <source>
        <dbReference type="Proteomes" id="UP001216510"/>
    </source>
</evidence>
<protein>
    <submittedName>
        <fullName evidence="2">DJ-1/PfpI family protein</fullName>
    </submittedName>
</protein>
<organism evidence="2 3">
    <name type="scientific">Pseudoduganella chitinolytica</name>
    <dbReference type="NCBI Taxonomy" id="34070"/>
    <lineage>
        <taxon>Bacteria</taxon>
        <taxon>Pseudomonadati</taxon>
        <taxon>Pseudomonadota</taxon>
        <taxon>Betaproteobacteria</taxon>
        <taxon>Burkholderiales</taxon>
        <taxon>Oxalobacteraceae</taxon>
        <taxon>Telluria group</taxon>
        <taxon>Pseudoduganella</taxon>
    </lineage>
</organism>
<dbReference type="RefSeq" id="WP_277417359.1">
    <property type="nucleotide sequence ID" value="NZ_CP119083.1"/>
</dbReference>
<dbReference type="EMBL" id="CP119083">
    <property type="protein sequence ID" value="WEF34687.1"/>
    <property type="molecule type" value="Genomic_DNA"/>
</dbReference>
<name>A0ABY8BJ32_9BURK</name>
<dbReference type="Proteomes" id="UP001216510">
    <property type="component" value="Chromosome"/>
</dbReference>
<sequence>MKVYLAVVETLADWEIGYLTAELHSRRFFANPLAPFELVLVGSTEATVHSMGGMALTPALRLDEVAMAQGDLLLLPGADIWDQPQAQAALAFARARLDEGHNVAAICGATNGLAQVGALDRHAHTSNDLDFLKETCPSYQGAALYRQEPAVRDRNLITATGLAPLEFAHEVFKLLDVMRPATLEAWYQLHRTREAKWFHALIQSMQPEQQGSVPGK</sequence>
<keyword evidence="3" id="KW-1185">Reference proteome</keyword>
<dbReference type="Gene3D" id="3.40.50.880">
    <property type="match status" value="1"/>
</dbReference>
<dbReference type="InterPro" id="IPR029062">
    <property type="entry name" value="Class_I_gatase-like"/>
</dbReference>
<dbReference type="Pfam" id="PF01965">
    <property type="entry name" value="DJ-1_PfpI"/>
    <property type="match status" value="1"/>
</dbReference>
<evidence type="ECO:0000313" key="2">
    <source>
        <dbReference type="EMBL" id="WEF34687.1"/>
    </source>
</evidence>
<dbReference type="SUPFAM" id="SSF52317">
    <property type="entry name" value="Class I glutamine amidotransferase-like"/>
    <property type="match status" value="1"/>
</dbReference>
<accession>A0ABY8BJ32</accession>
<dbReference type="InterPro" id="IPR002818">
    <property type="entry name" value="DJ-1/PfpI"/>
</dbReference>
<evidence type="ECO:0000259" key="1">
    <source>
        <dbReference type="Pfam" id="PF01965"/>
    </source>
</evidence>
<proteinExistence type="predicted"/>